<gene>
    <name evidence="1" type="ORF">DSO57_1006604</name>
</gene>
<dbReference type="Proteomes" id="UP001165960">
    <property type="component" value="Unassembled WGS sequence"/>
</dbReference>
<organism evidence="1 2">
    <name type="scientific">Entomophthora muscae</name>
    <dbReference type="NCBI Taxonomy" id="34485"/>
    <lineage>
        <taxon>Eukaryota</taxon>
        <taxon>Fungi</taxon>
        <taxon>Fungi incertae sedis</taxon>
        <taxon>Zoopagomycota</taxon>
        <taxon>Entomophthoromycotina</taxon>
        <taxon>Entomophthoromycetes</taxon>
        <taxon>Entomophthorales</taxon>
        <taxon>Entomophthoraceae</taxon>
        <taxon>Entomophthora</taxon>
    </lineage>
</organism>
<dbReference type="EMBL" id="QTSX02003569">
    <property type="protein sequence ID" value="KAJ9070554.1"/>
    <property type="molecule type" value="Genomic_DNA"/>
</dbReference>
<sequence length="194" mass="21657">MSRHGGTSHWLGVLSGNATVYIDQHFFERCMFTKPNVCCCCFSLREGTIILATLNVIGFLLLAYQSFAGASDAVLEPAFLYASVVLCSICALLHIWFLVGAVKKDHRVVSYFSIFIIISLAISTIISVLNSISTYHCYKKQCTLKHSPSECEKLILFPFIVGFLIGLGLNYLLDFHFYFCVKGYAKELKAPEQA</sequence>
<protein>
    <submittedName>
        <fullName evidence="1">Uncharacterized protein</fullName>
    </submittedName>
</protein>
<evidence type="ECO:0000313" key="2">
    <source>
        <dbReference type="Proteomes" id="UP001165960"/>
    </source>
</evidence>
<reference evidence="1" key="1">
    <citation type="submission" date="2022-04" db="EMBL/GenBank/DDBJ databases">
        <title>Genome of the entomopathogenic fungus Entomophthora muscae.</title>
        <authorList>
            <person name="Elya C."/>
            <person name="Lovett B.R."/>
            <person name="Lee E."/>
            <person name="Macias A.M."/>
            <person name="Hajek A.E."/>
            <person name="De Bivort B.L."/>
            <person name="Kasson M.T."/>
            <person name="De Fine Licht H.H."/>
            <person name="Stajich J.E."/>
        </authorList>
    </citation>
    <scope>NUCLEOTIDE SEQUENCE</scope>
    <source>
        <strain evidence="1">Berkeley</strain>
    </source>
</reference>
<comment type="caution">
    <text evidence="1">The sequence shown here is derived from an EMBL/GenBank/DDBJ whole genome shotgun (WGS) entry which is preliminary data.</text>
</comment>
<keyword evidence="2" id="KW-1185">Reference proteome</keyword>
<accession>A0ACC2T7C3</accession>
<evidence type="ECO:0000313" key="1">
    <source>
        <dbReference type="EMBL" id="KAJ9070554.1"/>
    </source>
</evidence>
<name>A0ACC2T7C3_9FUNG</name>
<proteinExistence type="predicted"/>